<dbReference type="Pfam" id="PF14054">
    <property type="entry name" value="DUF4249"/>
    <property type="match status" value="1"/>
</dbReference>
<gene>
    <name evidence="1" type="ORF">LX69_03111</name>
</gene>
<dbReference type="PROSITE" id="PS51257">
    <property type="entry name" value="PROKAR_LIPOPROTEIN"/>
    <property type="match status" value="1"/>
</dbReference>
<organism evidence="1 2">
    <name type="scientific">Breznakibacter xylanolyticus</name>
    <dbReference type="NCBI Taxonomy" id="990"/>
    <lineage>
        <taxon>Bacteria</taxon>
        <taxon>Pseudomonadati</taxon>
        <taxon>Bacteroidota</taxon>
        <taxon>Bacteroidia</taxon>
        <taxon>Marinilabiliales</taxon>
        <taxon>Marinilabiliaceae</taxon>
        <taxon>Breznakibacter</taxon>
    </lineage>
</organism>
<dbReference type="InterPro" id="IPR025345">
    <property type="entry name" value="DUF4249"/>
</dbReference>
<protein>
    <submittedName>
        <fullName evidence="1">Uncharacterized protein DUF4249</fullName>
    </submittedName>
</protein>
<dbReference type="EMBL" id="QKZK01000039">
    <property type="protein sequence ID" value="PZX11384.1"/>
    <property type="molecule type" value="Genomic_DNA"/>
</dbReference>
<proteinExistence type="predicted"/>
<evidence type="ECO:0000313" key="2">
    <source>
        <dbReference type="Proteomes" id="UP000249239"/>
    </source>
</evidence>
<dbReference type="RefSeq" id="WP_111446916.1">
    <property type="nucleotide sequence ID" value="NZ_QKZK01000039.1"/>
</dbReference>
<dbReference type="OrthoDB" id="1113783at2"/>
<dbReference type="Proteomes" id="UP000249239">
    <property type="component" value="Unassembled WGS sequence"/>
</dbReference>
<comment type="caution">
    <text evidence="1">The sequence shown here is derived from an EMBL/GenBank/DDBJ whole genome shotgun (WGS) entry which is preliminary data.</text>
</comment>
<dbReference type="AlphaFoldDB" id="A0A2W7N3H4"/>
<keyword evidence="2" id="KW-1185">Reference proteome</keyword>
<evidence type="ECO:0000313" key="1">
    <source>
        <dbReference type="EMBL" id="PZX11384.1"/>
    </source>
</evidence>
<sequence length="309" mass="34357">MTNITHRILPILMGAILWGGCEKEIDFDLKSSAGKPVVYAFMQPDSAVTISVTKSVSTLTPSNFAPIDNATIHFYKNGTLHRVLSYNGAQQWNNYPTLRFAGGDTVAITLFENEKEIAVAGTYIPHPVQIEKIDTFSETRIGDDGFWAAHINLGLTIDEPAETNDYYQLQIIQTTKTQTSSGTTVQTDTLTLPQTDNQIFNTNQTSVSLTDIDFEGLFTDANINGKQHRIRLSFNATQFRKPTTAHSRQLDIRLYRLSEAYYNYYKAQIIATALNGLSIFDPVEIPTNVSNGYGLVTGYATSSIIFDIQ</sequence>
<reference evidence="1 2" key="1">
    <citation type="submission" date="2018-06" db="EMBL/GenBank/DDBJ databases">
        <title>Genomic Encyclopedia of Archaeal and Bacterial Type Strains, Phase II (KMG-II): from individual species to whole genera.</title>
        <authorList>
            <person name="Goeker M."/>
        </authorList>
    </citation>
    <scope>NUCLEOTIDE SEQUENCE [LARGE SCALE GENOMIC DNA]</scope>
    <source>
        <strain evidence="1 2">DSM 6779</strain>
    </source>
</reference>
<name>A0A2W7N3H4_9BACT</name>
<accession>A0A2W7N3H4</accession>